<evidence type="ECO:0000256" key="8">
    <source>
        <dbReference type="ARBA" id="ARBA00022741"/>
    </source>
</evidence>
<sequence>MKQKWYQTTIAKGILIIAEHVFLLIMVCCFMCLMSYPVLRSEMFSGTHAEKYEDTKTFADQVLHTGQGISSALGRREVFETDGAYDPEKIINVGNYNQGESTDAENPGSLSYRLGDLVSWGKTAGSGSEEQDSYEDNIVVCRRADGTYHYYYYSEFQELIQNGDLSFVMASDESGMTQEDILLSLKERTFSTEGTDTFKGVQDKDNRILYVDCWNYDGYWCKEEYKTVEGKSILEVANEDEAWNGHLSDAFDTVESAVLSIYWEVDQYRSILESYQEGDTNFTYLYVDQTAKQIISNREEYQMGEDLETTLNKIRESGKYAIIYPRLADFETNMKNVNAEEWRSTLQVQGNDDAYVFALSVDTSYPVQDSFYTESQLYEEYGGRAVWVFAAGGAALLLFVLGLVILTAGAGYNRRDEELHLMAFDHWKTEISACLIFLAWFVPVILVGTNISVSSVVSYDEYGNMIQTGGSQIGPYISTGNMIMIGLLALYTCALFLTGYLSLVRRIKAKILWKNSLIRSLGHFLKTIFRNMHIVWKRILIFAVIVLFHWMAFFSYGNIFFFGLMVLAEILVFIYLIRDAIGKHKIQKGIEQIAGGQVDYKIDIAGLSEEQKDIAENINSIGEGLNRALEKSIKSERLKTDLITNVSHDIKTPLTSIINYVELLKQENFQDPKIQRYIEILEAKSQRLKTLTEDVVEASKVSSGNITLEFMNINFVEMIQQTSGEFEEKFKARNLTEVLTLPEEEVIIRVDGRRMWRVLENIYNNAAKYAMEGTRVYADLKVVDGKAVFSLKNISQQPLNISADELTERFIRGDISRSTEGSGLGLSIAKTLTEMQGGKFELYLDGDLFRVTITF</sequence>
<evidence type="ECO:0000256" key="9">
    <source>
        <dbReference type="ARBA" id="ARBA00022777"/>
    </source>
</evidence>
<keyword evidence="7 14" id="KW-0812">Transmembrane</keyword>
<keyword evidence="9 16" id="KW-0418">Kinase</keyword>
<dbReference type="GO" id="GO:0000155">
    <property type="term" value="F:phosphorelay sensor kinase activity"/>
    <property type="evidence" value="ECO:0007669"/>
    <property type="project" value="InterPro"/>
</dbReference>
<comment type="catalytic activity">
    <reaction evidence="1">
        <text>ATP + protein L-histidine = ADP + protein N-phospho-L-histidine.</text>
        <dbReference type="EC" id="2.7.13.3"/>
    </reaction>
</comment>
<dbReference type="AlphaFoldDB" id="A0A9D3AJX2"/>
<feature type="transmembrane region" description="Helical" evidence="14">
    <location>
        <begin position="535"/>
        <end position="553"/>
    </location>
</feature>
<dbReference type="Gene3D" id="1.10.287.130">
    <property type="match status" value="1"/>
</dbReference>
<gene>
    <name evidence="16" type="ORF">K8V39_10920</name>
</gene>
<dbReference type="SUPFAM" id="SSF47384">
    <property type="entry name" value="Homodimeric domain of signal transducing histidine kinase"/>
    <property type="match status" value="1"/>
</dbReference>
<dbReference type="EC" id="2.7.13.3" evidence="3"/>
<evidence type="ECO:0000256" key="3">
    <source>
        <dbReference type="ARBA" id="ARBA00012438"/>
    </source>
</evidence>
<keyword evidence="4" id="KW-1003">Cell membrane</keyword>
<dbReference type="Gene3D" id="3.30.565.10">
    <property type="entry name" value="Histidine kinase-like ATPase, C-terminal domain"/>
    <property type="match status" value="1"/>
</dbReference>
<dbReference type="Pfam" id="PF00512">
    <property type="entry name" value="HisKA"/>
    <property type="match status" value="1"/>
</dbReference>
<dbReference type="InterPro" id="IPR003594">
    <property type="entry name" value="HATPase_dom"/>
</dbReference>
<comment type="subcellular location">
    <subcellularLocation>
        <location evidence="2">Cell membrane</location>
        <topology evidence="2">Multi-pass membrane protein</topology>
    </subcellularLocation>
</comment>
<feature type="transmembrane region" description="Helical" evidence="14">
    <location>
        <begin position="482"/>
        <end position="504"/>
    </location>
</feature>
<evidence type="ECO:0000259" key="15">
    <source>
        <dbReference type="PROSITE" id="PS50109"/>
    </source>
</evidence>
<evidence type="ECO:0000256" key="13">
    <source>
        <dbReference type="ARBA" id="ARBA00023136"/>
    </source>
</evidence>
<evidence type="ECO:0000256" key="1">
    <source>
        <dbReference type="ARBA" id="ARBA00000085"/>
    </source>
</evidence>
<dbReference type="RefSeq" id="WP_277272458.1">
    <property type="nucleotide sequence ID" value="NZ_DYXE01000088.1"/>
</dbReference>
<dbReference type="PROSITE" id="PS50109">
    <property type="entry name" value="HIS_KIN"/>
    <property type="match status" value="1"/>
</dbReference>
<dbReference type="CDD" id="cd00082">
    <property type="entry name" value="HisKA"/>
    <property type="match status" value="1"/>
</dbReference>
<feature type="transmembrane region" description="Helical" evidence="14">
    <location>
        <begin position="433"/>
        <end position="453"/>
    </location>
</feature>
<dbReference type="GO" id="GO:0005886">
    <property type="term" value="C:plasma membrane"/>
    <property type="evidence" value="ECO:0007669"/>
    <property type="project" value="UniProtKB-SubCell"/>
</dbReference>
<evidence type="ECO:0000256" key="10">
    <source>
        <dbReference type="ARBA" id="ARBA00022840"/>
    </source>
</evidence>
<evidence type="ECO:0000256" key="12">
    <source>
        <dbReference type="ARBA" id="ARBA00023012"/>
    </source>
</evidence>
<dbReference type="SMART" id="SM00387">
    <property type="entry name" value="HATPase_c"/>
    <property type="match status" value="1"/>
</dbReference>
<keyword evidence="10" id="KW-0067">ATP-binding</keyword>
<organism evidence="16 17">
    <name type="scientific">Merdimonas faecis</name>
    <dbReference type="NCBI Taxonomy" id="1653435"/>
    <lineage>
        <taxon>Bacteria</taxon>
        <taxon>Bacillati</taxon>
        <taxon>Bacillota</taxon>
        <taxon>Clostridia</taxon>
        <taxon>Lachnospirales</taxon>
        <taxon>Lachnospiraceae</taxon>
        <taxon>Merdimonas</taxon>
    </lineage>
</organism>
<comment type="caution">
    <text evidence="16">The sequence shown here is derived from an EMBL/GenBank/DDBJ whole genome shotgun (WGS) entry which is preliminary data.</text>
</comment>
<keyword evidence="5" id="KW-0597">Phosphoprotein</keyword>
<feature type="domain" description="Histidine kinase" evidence="15">
    <location>
        <begin position="645"/>
        <end position="855"/>
    </location>
</feature>
<keyword evidence="8" id="KW-0547">Nucleotide-binding</keyword>
<reference evidence="16" key="2">
    <citation type="submission" date="2021-09" db="EMBL/GenBank/DDBJ databases">
        <authorList>
            <person name="Gilroy R."/>
        </authorList>
    </citation>
    <scope>NUCLEOTIDE SEQUENCE</scope>
    <source>
        <strain evidence="16">USAMLcec4-12693</strain>
    </source>
</reference>
<dbReference type="Proteomes" id="UP000813420">
    <property type="component" value="Unassembled WGS sequence"/>
</dbReference>
<dbReference type="PANTHER" id="PTHR45528">
    <property type="entry name" value="SENSOR HISTIDINE KINASE CPXA"/>
    <property type="match status" value="1"/>
</dbReference>
<evidence type="ECO:0000256" key="7">
    <source>
        <dbReference type="ARBA" id="ARBA00022692"/>
    </source>
</evidence>
<evidence type="ECO:0000256" key="6">
    <source>
        <dbReference type="ARBA" id="ARBA00022679"/>
    </source>
</evidence>
<evidence type="ECO:0000256" key="11">
    <source>
        <dbReference type="ARBA" id="ARBA00022989"/>
    </source>
</evidence>
<dbReference type="SUPFAM" id="SSF55874">
    <property type="entry name" value="ATPase domain of HSP90 chaperone/DNA topoisomerase II/histidine kinase"/>
    <property type="match status" value="1"/>
</dbReference>
<dbReference type="Pfam" id="PF02518">
    <property type="entry name" value="HATPase_c"/>
    <property type="match status" value="1"/>
</dbReference>
<dbReference type="GO" id="GO:0005524">
    <property type="term" value="F:ATP binding"/>
    <property type="evidence" value="ECO:0007669"/>
    <property type="project" value="UniProtKB-KW"/>
</dbReference>
<dbReference type="InterPro" id="IPR003661">
    <property type="entry name" value="HisK_dim/P_dom"/>
</dbReference>
<keyword evidence="11 14" id="KW-1133">Transmembrane helix</keyword>
<feature type="transmembrane region" description="Helical" evidence="14">
    <location>
        <begin position="21"/>
        <end position="39"/>
    </location>
</feature>
<dbReference type="InterPro" id="IPR036890">
    <property type="entry name" value="HATPase_C_sf"/>
</dbReference>
<dbReference type="EMBL" id="DYXE01000088">
    <property type="protein sequence ID" value="HJH50762.1"/>
    <property type="molecule type" value="Genomic_DNA"/>
</dbReference>
<reference evidence="16" key="1">
    <citation type="journal article" date="2021" name="PeerJ">
        <title>Extensive microbial diversity within the chicken gut microbiome revealed by metagenomics and culture.</title>
        <authorList>
            <person name="Gilroy R."/>
            <person name="Ravi A."/>
            <person name="Getino M."/>
            <person name="Pursley I."/>
            <person name="Horton D.L."/>
            <person name="Alikhan N.F."/>
            <person name="Baker D."/>
            <person name="Gharbi K."/>
            <person name="Hall N."/>
            <person name="Watson M."/>
            <person name="Adriaenssens E.M."/>
            <person name="Foster-Nyarko E."/>
            <person name="Jarju S."/>
            <person name="Secka A."/>
            <person name="Antonio M."/>
            <person name="Oren A."/>
            <person name="Chaudhuri R.R."/>
            <person name="La Ragione R."/>
            <person name="Hildebrand F."/>
            <person name="Pallen M.J."/>
        </authorList>
    </citation>
    <scope>NUCLEOTIDE SEQUENCE</scope>
    <source>
        <strain evidence="16">USAMLcec4-12693</strain>
    </source>
</reference>
<proteinExistence type="predicted"/>
<keyword evidence="13 14" id="KW-0472">Membrane</keyword>
<dbReference type="InterPro" id="IPR050398">
    <property type="entry name" value="HssS/ArlS-like"/>
</dbReference>
<feature type="transmembrane region" description="Helical" evidence="14">
    <location>
        <begin position="559"/>
        <end position="577"/>
    </location>
</feature>
<accession>A0A9D3AJX2</accession>
<evidence type="ECO:0000256" key="14">
    <source>
        <dbReference type="SAM" id="Phobius"/>
    </source>
</evidence>
<feature type="transmembrane region" description="Helical" evidence="14">
    <location>
        <begin position="385"/>
        <end position="412"/>
    </location>
</feature>
<evidence type="ECO:0000313" key="17">
    <source>
        <dbReference type="Proteomes" id="UP000813420"/>
    </source>
</evidence>
<protein>
    <recommendedName>
        <fullName evidence="3">histidine kinase</fullName>
        <ecNumber evidence="3">2.7.13.3</ecNumber>
    </recommendedName>
</protein>
<dbReference type="PANTHER" id="PTHR45528:SF1">
    <property type="entry name" value="SENSOR HISTIDINE KINASE CPXA"/>
    <property type="match status" value="1"/>
</dbReference>
<evidence type="ECO:0000256" key="5">
    <source>
        <dbReference type="ARBA" id="ARBA00022553"/>
    </source>
</evidence>
<dbReference type="SMART" id="SM00388">
    <property type="entry name" value="HisKA"/>
    <property type="match status" value="1"/>
</dbReference>
<dbReference type="InterPro" id="IPR036097">
    <property type="entry name" value="HisK_dim/P_sf"/>
</dbReference>
<keyword evidence="12" id="KW-0902">Two-component regulatory system</keyword>
<evidence type="ECO:0000313" key="16">
    <source>
        <dbReference type="EMBL" id="HJH50762.1"/>
    </source>
</evidence>
<dbReference type="InterPro" id="IPR005467">
    <property type="entry name" value="His_kinase_dom"/>
</dbReference>
<name>A0A9D3AJX2_9FIRM</name>
<evidence type="ECO:0000256" key="4">
    <source>
        <dbReference type="ARBA" id="ARBA00022475"/>
    </source>
</evidence>
<keyword evidence="6" id="KW-0808">Transferase</keyword>
<evidence type="ECO:0000256" key="2">
    <source>
        <dbReference type="ARBA" id="ARBA00004651"/>
    </source>
</evidence>